<gene>
    <name evidence="1" type="ORF">NCTC7928_04196</name>
</gene>
<organism evidence="1 2">
    <name type="scientific">Escherichia coli</name>
    <dbReference type="NCBI Taxonomy" id="562"/>
    <lineage>
        <taxon>Bacteria</taxon>
        <taxon>Pseudomonadati</taxon>
        <taxon>Pseudomonadota</taxon>
        <taxon>Gammaproteobacteria</taxon>
        <taxon>Enterobacterales</taxon>
        <taxon>Enterobacteriaceae</taxon>
        <taxon>Escherichia</taxon>
    </lineage>
</organism>
<dbReference type="EMBL" id="UGAB01000002">
    <property type="protein sequence ID" value="STF43499.1"/>
    <property type="molecule type" value="Genomic_DNA"/>
</dbReference>
<name>A0A376LGT8_ECOLX</name>
<sequence>MGAAFKPVVITAINFELCLTDILYNPYGNEKREVKILETQKRDMTKFRFQGEIKKFRSVPERTFTELVHYQ</sequence>
<accession>A0A376LGT8</accession>
<evidence type="ECO:0000313" key="2">
    <source>
        <dbReference type="Proteomes" id="UP000254877"/>
    </source>
</evidence>
<dbReference type="AlphaFoldDB" id="A0A376LGT8"/>
<dbReference type="Proteomes" id="UP000254877">
    <property type="component" value="Unassembled WGS sequence"/>
</dbReference>
<proteinExistence type="predicted"/>
<evidence type="ECO:0000313" key="1">
    <source>
        <dbReference type="EMBL" id="STF43499.1"/>
    </source>
</evidence>
<protein>
    <submittedName>
        <fullName evidence="1">Uncharacterized protein</fullName>
    </submittedName>
</protein>
<reference evidence="1 2" key="1">
    <citation type="submission" date="2018-06" db="EMBL/GenBank/DDBJ databases">
        <authorList>
            <consortium name="Pathogen Informatics"/>
            <person name="Doyle S."/>
        </authorList>
    </citation>
    <scope>NUCLEOTIDE SEQUENCE [LARGE SCALE GENOMIC DNA]</scope>
    <source>
        <strain evidence="1 2">NCTC7928</strain>
    </source>
</reference>